<sequence length="121" mass="13173">MSLVDADGNGYEYPIFGKNQSQSRVVITGGSSQTVSAPTTNNTTQTPHYGYQGNWTVSWAQGSSGAHEQNATFTWEKTGYIANPERVCALVPNTLWGNFSDLRVIQNLMEVSVDGAECHRA</sequence>
<protein>
    <submittedName>
        <fullName evidence="2">Chlamydia polymorphic membrane middle domain protein</fullName>
    </submittedName>
</protein>
<keyword evidence="3" id="KW-1185">Reference proteome</keyword>
<gene>
    <name evidence="2" type="ORF">H359_0447</name>
</gene>
<organism evidence="2 3">
    <name type="scientific">Chlamydia ibidis 10-1398/6</name>
    <dbReference type="NCBI Taxonomy" id="1046581"/>
    <lineage>
        <taxon>Bacteria</taxon>
        <taxon>Pseudomonadati</taxon>
        <taxon>Chlamydiota</taxon>
        <taxon>Chlamydiia</taxon>
        <taxon>Chlamydiales</taxon>
        <taxon>Chlamydiaceae</taxon>
        <taxon>Chlamydia/Chlamydophila group</taxon>
        <taxon>Chlamydia</taxon>
    </lineage>
</organism>
<dbReference type="Proteomes" id="UP000016064">
    <property type="component" value="Unassembled WGS sequence"/>
</dbReference>
<feature type="domain" description="Chlamydia polymorphic membrane middle" evidence="1">
    <location>
        <begin position="2"/>
        <end position="76"/>
    </location>
</feature>
<evidence type="ECO:0000313" key="3">
    <source>
        <dbReference type="Proteomes" id="UP000016064"/>
    </source>
</evidence>
<evidence type="ECO:0000259" key="1">
    <source>
        <dbReference type="Pfam" id="PF07548"/>
    </source>
</evidence>
<feature type="non-terminal residue" evidence="2">
    <location>
        <position position="121"/>
    </location>
</feature>
<accession>A0ABN0MZL5</accession>
<proteinExistence type="predicted"/>
<dbReference type="EMBL" id="APJW01000002">
    <property type="protein sequence ID" value="EQM62712.1"/>
    <property type="molecule type" value="Genomic_DNA"/>
</dbReference>
<comment type="caution">
    <text evidence="2">The sequence shown here is derived from an EMBL/GenBank/DDBJ whole genome shotgun (WGS) entry which is preliminary data.</text>
</comment>
<name>A0ABN0MZL5_9CHLA</name>
<dbReference type="RefSeq" id="WP_021119583.1">
    <property type="nucleotide sequence ID" value="NZ_APJW01000002.1"/>
</dbReference>
<dbReference type="Pfam" id="PF07548">
    <property type="entry name" value="ChlamPMP_M"/>
    <property type="match status" value="1"/>
</dbReference>
<dbReference type="InterPro" id="IPR011427">
    <property type="entry name" value="Polymorphic_membr_middle"/>
</dbReference>
<evidence type="ECO:0000313" key="2">
    <source>
        <dbReference type="EMBL" id="EQM62712.1"/>
    </source>
</evidence>
<reference evidence="2 3" key="1">
    <citation type="submission" date="2013-07" db="EMBL/GenBank/DDBJ databases">
        <title>Isolation of a new Chlamydia species from the feral Sacred Ibis (Threskiornis aethiopicus): Chlamydia ibidis.</title>
        <authorList>
            <person name="Vorimore F."/>
            <person name="Hsia R.-C."/>
            <person name="Huot-Creasy H."/>
            <person name="Bastian S."/>
            <person name="Deruyter L."/>
            <person name="Passet A."/>
            <person name="Sachse K."/>
            <person name="Bavoil P."/>
            <person name="Myers G."/>
            <person name="Laroucau K."/>
        </authorList>
    </citation>
    <scope>NUCLEOTIDE SEQUENCE [LARGE SCALE GENOMIC DNA]</scope>
    <source>
        <strain evidence="2 3">10-1398/6</strain>
    </source>
</reference>